<keyword evidence="2" id="KW-0805">Transcription regulation</keyword>
<keyword evidence="8" id="KW-1185">Reference proteome</keyword>
<sequence length="179" mass="18257">MNLMSPLKFIRFSHLLITMEPTGKSTVSGEPKPIKKTVATSATAKPNGKSTASSATVMKPNETTAVSSANSMNPNAVTAQSSAHGVNSVGAVKPEDSSASGVNQKPSPPVGSPAQGSVVVAQTSPGASSVRSVPSTSVKNKPDVVPARQTTSISLRDDSDHDDLDGDMETADNGDPTEN</sequence>
<accession>A0ABQ8DHE5</accession>
<feature type="compositionally biased region" description="Acidic residues" evidence="6">
    <location>
        <begin position="160"/>
        <end position="179"/>
    </location>
</feature>
<keyword evidence="3" id="KW-0238">DNA-binding</keyword>
<organism evidence="7 8">
    <name type="scientific">Brassica napus</name>
    <name type="common">Rape</name>
    <dbReference type="NCBI Taxonomy" id="3708"/>
    <lineage>
        <taxon>Eukaryota</taxon>
        <taxon>Viridiplantae</taxon>
        <taxon>Streptophyta</taxon>
        <taxon>Embryophyta</taxon>
        <taxon>Tracheophyta</taxon>
        <taxon>Spermatophyta</taxon>
        <taxon>Magnoliopsida</taxon>
        <taxon>eudicotyledons</taxon>
        <taxon>Gunneridae</taxon>
        <taxon>Pentapetalae</taxon>
        <taxon>rosids</taxon>
        <taxon>malvids</taxon>
        <taxon>Brassicales</taxon>
        <taxon>Brassicaceae</taxon>
        <taxon>Brassiceae</taxon>
        <taxon>Brassica</taxon>
    </lineage>
</organism>
<dbReference type="PANTHER" id="PTHR46408:SF19">
    <property type="entry name" value="DUF223 DOMAIN-CONTAINING PROTEIN"/>
    <property type="match status" value="1"/>
</dbReference>
<evidence type="ECO:0000256" key="1">
    <source>
        <dbReference type="ARBA" id="ARBA00007163"/>
    </source>
</evidence>
<dbReference type="Proteomes" id="UP000824890">
    <property type="component" value="Unassembled WGS sequence"/>
</dbReference>
<evidence type="ECO:0000256" key="2">
    <source>
        <dbReference type="ARBA" id="ARBA00023015"/>
    </source>
</evidence>
<keyword evidence="4" id="KW-0804">Transcription</keyword>
<evidence type="ECO:0000313" key="8">
    <source>
        <dbReference type="Proteomes" id="UP000824890"/>
    </source>
</evidence>
<evidence type="ECO:0000256" key="6">
    <source>
        <dbReference type="SAM" id="MobiDB-lite"/>
    </source>
</evidence>
<evidence type="ECO:0000256" key="4">
    <source>
        <dbReference type="ARBA" id="ARBA00023163"/>
    </source>
</evidence>
<feature type="region of interest" description="Disordered" evidence="6">
    <location>
        <begin position="22"/>
        <end position="179"/>
    </location>
</feature>
<feature type="compositionally biased region" description="Polar residues" evidence="6">
    <location>
        <begin position="120"/>
        <end position="139"/>
    </location>
</feature>
<keyword evidence="5" id="KW-0539">Nucleus</keyword>
<feature type="compositionally biased region" description="Polar residues" evidence="6">
    <location>
        <begin position="38"/>
        <end position="85"/>
    </location>
</feature>
<protein>
    <submittedName>
        <fullName evidence="7">Uncharacterized protein</fullName>
    </submittedName>
</protein>
<comment type="similarity">
    <text evidence="1">Belongs to the bZIP family.</text>
</comment>
<proteinExistence type="inferred from homology"/>
<evidence type="ECO:0000256" key="3">
    <source>
        <dbReference type="ARBA" id="ARBA00023125"/>
    </source>
</evidence>
<name>A0ABQ8DHE5_BRANA</name>
<reference evidence="7 8" key="1">
    <citation type="submission" date="2021-05" db="EMBL/GenBank/DDBJ databases">
        <title>Genome Assembly of Synthetic Allotetraploid Brassica napus Reveals Homoeologous Exchanges between Subgenomes.</title>
        <authorList>
            <person name="Davis J.T."/>
        </authorList>
    </citation>
    <scope>NUCLEOTIDE SEQUENCE [LARGE SCALE GENOMIC DNA]</scope>
    <source>
        <strain evidence="8">cv. Da-Ae</strain>
        <tissue evidence="7">Seedling</tissue>
    </source>
</reference>
<dbReference type="PANTHER" id="PTHR46408">
    <property type="entry name" value="BASIC LEUCINE ZIPPER 63"/>
    <property type="match status" value="1"/>
</dbReference>
<evidence type="ECO:0000256" key="5">
    <source>
        <dbReference type="ARBA" id="ARBA00023242"/>
    </source>
</evidence>
<dbReference type="EMBL" id="JAGKQM010000004">
    <property type="protein sequence ID" value="KAH0928794.1"/>
    <property type="molecule type" value="Genomic_DNA"/>
</dbReference>
<comment type="caution">
    <text evidence="7">The sequence shown here is derived from an EMBL/GenBank/DDBJ whole genome shotgun (WGS) entry which is preliminary data.</text>
</comment>
<gene>
    <name evidence="7" type="ORF">HID58_014521</name>
</gene>
<evidence type="ECO:0000313" key="7">
    <source>
        <dbReference type="EMBL" id="KAH0928794.1"/>
    </source>
</evidence>